<evidence type="ECO:0000259" key="8">
    <source>
        <dbReference type="PROSITE" id="PS51007"/>
    </source>
</evidence>
<dbReference type="InterPro" id="IPR036909">
    <property type="entry name" value="Cyt_c-like_dom_sf"/>
</dbReference>
<keyword evidence="4" id="KW-0249">Electron transport</keyword>
<feature type="domain" description="Cytochrome c" evidence="8">
    <location>
        <begin position="20"/>
        <end position="98"/>
    </location>
</feature>
<dbReference type="Pfam" id="PF00034">
    <property type="entry name" value="Cytochrom_C"/>
    <property type="match status" value="1"/>
</dbReference>
<keyword evidence="7" id="KW-0732">Signal</keyword>
<keyword evidence="3 6" id="KW-0479">Metal-binding</keyword>
<keyword evidence="2 6" id="KW-0349">Heme</keyword>
<comment type="caution">
    <text evidence="9">The sequence shown here is derived from an EMBL/GenBank/DDBJ whole genome shotgun (WGS) entry which is preliminary data.</text>
</comment>
<protein>
    <submittedName>
        <fullName evidence="9">Cytochrome c</fullName>
    </submittedName>
</protein>
<evidence type="ECO:0000256" key="7">
    <source>
        <dbReference type="SAM" id="SignalP"/>
    </source>
</evidence>
<name>A0ABU6HLS3_9RHOB</name>
<dbReference type="RefSeq" id="WP_326299495.1">
    <property type="nucleotide sequence ID" value="NZ_JAYLLH010000057.1"/>
</dbReference>
<evidence type="ECO:0000256" key="5">
    <source>
        <dbReference type="ARBA" id="ARBA00023004"/>
    </source>
</evidence>
<dbReference type="PANTHER" id="PTHR33751:SF9">
    <property type="entry name" value="CYTOCHROME C4"/>
    <property type="match status" value="1"/>
</dbReference>
<dbReference type="PROSITE" id="PS51007">
    <property type="entry name" value="CYTC"/>
    <property type="match status" value="1"/>
</dbReference>
<evidence type="ECO:0000256" key="1">
    <source>
        <dbReference type="ARBA" id="ARBA00022448"/>
    </source>
</evidence>
<evidence type="ECO:0000313" key="10">
    <source>
        <dbReference type="Proteomes" id="UP001348149"/>
    </source>
</evidence>
<dbReference type="EMBL" id="JAYLLH010000057">
    <property type="protein sequence ID" value="MEC3863403.1"/>
    <property type="molecule type" value="Genomic_DNA"/>
</dbReference>
<dbReference type="PANTHER" id="PTHR33751">
    <property type="entry name" value="CBB3-TYPE CYTOCHROME C OXIDASE SUBUNIT FIXP"/>
    <property type="match status" value="1"/>
</dbReference>
<reference evidence="9 10" key="1">
    <citation type="submission" date="2024-01" db="EMBL/GenBank/DDBJ databases">
        <title>Mesobacterium rodlantinim sp. nov., isolated from shallow sea hydrothermal systems off Kueishantao Island.</title>
        <authorList>
            <person name="Su Z."/>
            <person name="Tang K."/>
        </authorList>
    </citation>
    <scope>NUCLEOTIDE SEQUENCE [LARGE SCALE GENOMIC DNA]</scope>
    <source>
        <strain evidence="9 10">TK19101</strain>
    </source>
</reference>
<feature type="signal peptide" evidence="7">
    <location>
        <begin position="1"/>
        <end position="19"/>
    </location>
</feature>
<gene>
    <name evidence="9" type="ORF">VK792_19125</name>
</gene>
<dbReference type="InterPro" id="IPR050597">
    <property type="entry name" value="Cytochrome_c_Oxidase_Subunit"/>
</dbReference>
<evidence type="ECO:0000256" key="2">
    <source>
        <dbReference type="ARBA" id="ARBA00022617"/>
    </source>
</evidence>
<dbReference type="Gene3D" id="1.10.760.10">
    <property type="entry name" value="Cytochrome c-like domain"/>
    <property type="match status" value="1"/>
</dbReference>
<evidence type="ECO:0000256" key="6">
    <source>
        <dbReference type="PROSITE-ProRule" id="PRU00433"/>
    </source>
</evidence>
<accession>A0ABU6HLS3</accession>
<evidence type="ECO:0000256" key="4">
    <source>
        <dbReference type="ARBA" id="ARBA00022982"/>
    </source>
</evidence>
<proteinExistence type="predicted"/>
<keyword evidence="10" id="KW-1185">Reference proteome</keyword>
<keyword evidence="5 6" id="KW-0408">Iron</keyword>
<dbReference type="SUPFAM" id="SSF46626">
    <property type="entry name" value="Cytochrome c"/>
    <property type="match status" value="1"/>
</dbReference>
<sequence>MSRTLLGALIALFGTPVAAEDALLGETLANTCAGCHGTMGVPAVPYIPPLAGLTNEEFIRAMEAYQDGTRQATMMNRIAPAFSDEEIKAMADYFAALPRPDVTRSTIRNRPGN</sequence>
<evidence type="ECO:0000256" key="3">
    <source>
        <dbReference type="ARBA" id="ARBA00022723"/>
    </source>
</evidence>
<organism evidence="9 10">
    <name type="scientific">Mesobacterium hydrothermale</name>
    <dbReference type="NCBI Taxonomy" id="3111907"/>
    <lineage>
        <taxon>Bacteria</taxon>
        <taxon>Pseudomonadati</taxon>
        <taxon>Pseudomonadota</taxon>
        <taxon>Alphaproteobacteria</taxon>
        <taxon>Rhodobacterales</taxon>
        <taxon>Roseobacteraceae</taxon>
        <taxon>Mesobacterium</taxon>
    </lineage>
</organism>
<keyword evidence="1" id="KW-0813">Transport</keyword>
<dbReference type="Proteomes" id="UP001348149">
    <property type="component" value="Unassembled WGS sequence"/>
</dbReference>
<feature type="chain" id="PRO_5045057825" evidence="7">
    <location>
        <begin position="20"/>
        <end position="113"/>
    </location>
</feature>
<evidence type="ECO:0000313" key="9">
    <source>
        <dbReference type="EMBL" id="MEC3863403.1"/>
    </source>
</evidence>
<dbReference type="InterPro" id="IPR009056">
    <property type="entry name" value="Cyt_c-like_dom"/>
</dbReference>